<dbReference type="RefSeq" id="XP_028873916.1">
    <property type="nucleotide sequence ID" value="XM_029017427.1"/>
</dbReference>
<comment type="similarity">
    <text evidence="1">Belongs to the eukaryotic ribosomal protein P1/P2 family.</text>
</comment>
<dbReference type="GeneID" id="39977206"/>
<comment type="caution">
    <text evidence="6">The sequence shown here is derived from an EMBL/GenBank/DDBJ whole genome shotgun (WGS) entry which is preliminary data.</text>
</comment>
<sequence>MGMKYVAAYLLCVSSGKEQPTANDIKKVLESVGIEFDQSIVDVLISNMSGKLSHEVIASGLSKLQSVPTGGVAVSGGAAAAASGGAAAESAPADKKKEEEEEEEGDLGFSLFD</sequence>
<evidence type="ECO:0000256" key="2">
    <source>
        <dbReference type="ARBA" id="ARBA00022553"/>
    </source>
</evidence>
<accession>A0A1J4MDV8</accession>
<keyword evidence="7" id="KW-1185">Reference proteome</keyword>
<name>A0A1J4MDV8_9CRYT</name>
<dbReference type="PANTHER" id="PTHR21141">
    <property type="entry name" value="60S ACIDIC RIBOSOMAL PROTEIN FAMILY MEMBER"/>
    <property type="match status" value="1"/>
</dbReference>
<dbReference type="Gene3D" id="1.10.10.1410">
    <property type="match status" value="1"/>
</dbReference>
<evidence type="ECO:0000313" key="7">
    <source>
        <dbReference type="Proteomes" id="UP000186176"/>
    </source>
</evidence>
<reference evidence="6 7" key="1">
    <citation type="submission" date="2016-10" db="EMBL/GenBank/DDBJ databases">
        <title>Reductive evolution of mitochondrial metabolism and differential evolution of invasion-related proteins in Cryptosporidium.</title>
        <authorList>
            <person name="Liu S."/>
            <person name="Roellig D.M."/>
            <person name="Guo Y."/>
            <person name="Li N."/>
            <person name="Frace M.A."/>
            <person name="Tang K."/>
            <person name="Zhang L."/>
            <person name="Feng Y."/>
            <person name="Xiao L."/>
        </authorList>
    </citation>
    <scope>NUCLEOTIDE SEQUENCE [LARGE SCALE GENOMIC DNA]</scope>
    <source>
        <strain evidence="6">39726</strain>
    </source>
</reference>
<dbReference type="HAMAP" id="MF_01478">
    <property type="entry name" value="Ribosomal_L12_arch"/>
    <property type="match status" value="1"/>
</dbReference>
<dbReference type="OrthoDB" id="1227494at2759"/>
<dbReference type="EMBL" id="LRBP01000022">
    <property type="protein sequence ID" value="OII72418.1"/>
    <property type="molecule type" value="Genomic_DNA"/>
</dbReference>
<dbReference type="GO" id="GO:0022625">
    <property type="term" value="C:cytosolic large ribosomal subunit"/>
    <property type="evidence" value="ECO:0007669"/>
    <property type="project" value="InterPro"/>
</dbReference>
<keyword evidence="4" id="KW-0687">Ribonucleoprotein</keyword>
<dbReference type="InterPro" id="IPR027534">
    <property type="entry name" value="Ribosomal_P1/P2"/>
</dbReference>
<organism evidence="6 7">
    <name type="scientific">Cryptosporidium ubiquitum</name>
    <dbReference type="NCBI Taxonomy" id="857276"/>
    <lineage>
        <taxon>Eukaryota</taxon>
        <taxon>Sar</taxon>
        <taxon>Alveolata</taxon>
        <taxon>Apicomplexa</taxon>
        <taxon>Conoidasida</taxon>
        <taxon>Coccidia</taxon>
        <taxon>Eucoccidiorida</taxon>
        <taxon>Eimeriorina</taxon>
        <taxon>Cryptosporidiidae</taxon>
        <taxon>Cryptosporidium</taxon>
    </lineage>
</organism>
<evidence type="ECO:0000256" key="3">
    <source>
        <dbReference type="ARBA" id="ARBA00022980"/>
    </source>
</evidence>
<keyword evidence="3 6" id="KW-0689">Ribosomal protein</keyword>
<proteinExistence type="inferred from homology"/>
<keyword evidence="2" id="KW-0597">Phosphoprotein</keyword>
<protein>
    <submittedName>
        <fullName evidence="6">Acidic ribosomal protein P2</fullName>
    </submittedName>
</protein>
<gene>
    <name evidence="6" type="ORF">cubi_00413</name>
</gene>
<dbReference type="Pfam" id="PF00428">
    <property type="entry name" value="Ribosomal_60s"/>
    <property type="match status" value="1"/>
</dbReference>
<dbReference type="GO" id="GO:0002182">
    <property type="term" value="P:cytoplasmic translational elongation"/>
    <property type="evidence" value="ECO:0007669"/>
    <property type="project" value="InterPro"/>
</dbReference>
<dbReference type="CDD" id="cd05833">
    <property type="entry name" value="Ribosomal_P2"/>
    <property type="match status" value="1"/>
</dbReference>
<dbReference type="Proteomes" id="UP000186176">
    <property type="component" value="Unassembled WGS sequence"/>
</dbReference>
<dbReference type="FunFam" id="1.10.10.1410:FF:000002">
    <property type="entry name" value="60S acidic ribosomal protein P2"/>
    <property type="match status" value="1"/>
</dbReference>
<feature type="region of interest" description="Disordered" evidence="5">
    <location>
        <begin position="83"/>
        <end position="113"/>
    </location>
</feature>
<evidence type="ECO:0000256" key="4">
    <source>
        <dbReference type="ARBA" id="ARBA00023274"/>
    </source>
</evidence>
<dbReference type="VEuPathDB" id="CryptoDB:cubi_00413"/>
<evidence type="ECO:0000256" key="5">
    <source>
        <dbReference type="SAM" id="MobiDB-lite"/>
    </source>
</evidence>
<evidence type="ECO:0000256" key="1">
    <source>
        <dbReference type="ARBA" id="ARBA00005436"/>
    </source>
</evidence>
<dbReference type="InterPro" id="IPR038716">
    <property type="entry name" value="P1/P2_N_sf"/>
</dbReference>
<dbReference type="PANTHER" id="PTHR21141:SF5">
    <property type="entry name" value="LARGE RIBOSOMAL SUBUNIT PROTEIN P2"/>
    <property type="match status" value="1"/>
</dbReference>
<dbReference type="InterPro" id="IPR001859">
    <property type="entry name" value="Ribosomal_P1/P2_euk"/>
</dbReference>
<dbReference type="AlphaFoldDB" id="A0A1J4MDV8"/>
<evidence type="ECO:0000313" key="6">
    <source>
        <dbReference type="EMBL" id="OII72418.1"/>
    </source>
</evidence>
<dbReference type="InterPro" id="IPR044076">
    <property type="entry name" value="Ribosomal_P2"/>
</dbReference>
<dbReference type="PRINTS" id="PR00456">
    <property type="entry name" value="RIBOSOMALP2"/>
</dbReference>
<dbReference type="GO" id="GO:0003735">
    <property type="term" value="F:structural constituent of ribosome"/>
    <property type="evidence" value="ECO:0007669"/>
    <property type="project" value="InterPro"/>
</dbReference>